<proteinExistence type="predicted"/>
<reference evidence="3 4" key="1">
    <citation type="submission" date="2020-02" db="EMBL/GenBank/DDBJ databases">
        <authorList>
            <person name="Babadi Z.K."/>
            <person name="Risdian C."/>
            <person name="Ebrahimipour G.H."/>
            <person name="Wink J."/>
        </authorList>
    </citation>
    <scope>NUCLEOTIDE SEQUENCE [LARGE SCALE GENOMIC DNA]</scope>
    <source>
        <strain evidence="3 4">ZKHCc1 1396</strain>
    </source>
</reference>
<sequence length="283" mass="30700">MDGDATAAFTLGRGPDACLLLHGFTGSPWEVRPLGEALAARGMRVVAPRLPGHGTTPEALLDVDHHDWQDAAEDALTALCREGHRRVFVAGLSMGALLALRLAAHHPDRVRGLALVAPAVRFRGPRMALVRQLVRTPLLQWTTPWVDKGGTDISDLQVLSQAPVLPAFPVARLRDLCTLQDLAVADAPRVRCPVLVATAEQDHVVDPEGGRWLVRRLTAAPAVRFVNYREGFHIIPRDVAGPRLATEVGDFLERWRGPTEAPEDTQDDFRGAAGWEAQGAPPP</sequence>
<dbReference type="InterPro" id="IPR000073">
    <property type="entry name" value="AB_hydrolase_1"/>
</dbReference>
<organism evidence="3 4">
    <name type="scientific">Corallococcus soli</name>
    <dbReference type="NCBI Taxonomy" id="2710757"/>
    <lineage>
        <taxon>Bacteria</taxon>
        <taxon>Pseudomonadati</taxon>
        <taxon>Myxococcota</taxon>
        <taxon>Myxococcia</taxon>
        <taxon>Myxococcales</taxon>
        <taxon>Cystobacterineae</taxon>
        <taxon>Myxococcaceae</taxon>
        <taxon>Corallococcus</taxon>
    </lineage>
</organism>
<evidence type="ECO:0000256" key="1">
    <source>
        <dbReference type="SAM" id="MobiDB-lite"/>
    </source>
</evidence>
<comment type="caution">
    <text evidence="3">The sequence shown here is derived from an EMBL/GenBank/DDBJ whole genome shotgun (WGS) entry which is preliminary data.</text>
</comment>
<accession>A0ABR9PSR2</accession>
<dbReference type="PANTHER" id="PTHR43798">
    <property type="entry name" value="MONOACYLGLYCEROL LIPASE"/>
    <property type="match status" value="1"/>
</dbReference>
<dbReference type="PRINTS" id="PR00412">
    <property type="entry name" value="EPOXHYDRLASE"/>
</dbReference>
<keyword evidence="3" id="KW-0378">Hydrolase</keyword>
<keyword evidence="4" id="KW-1185">Reference proteome</keyword>
<name>A0ABR9PSR2_9BACT</name>
<protein>
    <submittedName>
        <fullName evidence="3">Alpha/beta fold hydrolase</fullName>
    </submittedName>
</protein>
<dbReference type="PIRSF" id="PIRSF017388">
    <property type="entry name" value="Esterase_lipase"/>
    <property type="match status" value="1"/>
</dbReference>
<feature type="region of interest" description="Disordered" evidence="1">
    <location>
        <begin position="254"/>
        <end position="283"/>
    </location>
</feature>
<dbReference type="Proteomes" id="UP001516472">
    <property type="component" value="Unassembled WGS sequence"/>
</dbReference>
<dbReference type="Pfam" id="PF12146">
    <property type="entry name" value="Hydrolase_4"/>
    <property type="match status" value="1"/>
</dbReference>
<dbReference type="Gene3D" id="3.40.50.1820">
    <property type="entry name" value="alpha/beta hydrolase"/>
    <property type="match status" value="1"/>
</dbReference>
<gene>
    <name evidence="3" type="ORF">G4177_22470</name>
</gene>
<dbReference type="InterPro" id="IPR029058">
    <property type="entry name" value="AB_hydrolase_fold"/>
</dbReference>
<dbReference type="InterPro" id="IPR000639">
    <property type="entry name" value="Epox_hydrolase-like"/>
</dbReference>
<dbReference type="InterPro" id="IPR050266">
    <property type="entry name" value="AB_hydrolase_sf"/>
</dbReference>
<dbReference type="GO" id="GO:0016787">
    <property type="term" value="F:hydrolase activity"/>
    <property type="evidence" value="ECO:0007669"/>
    <property type="project" value="UniProtKB-KW"/>
</dbReference>
<dbReference type="EMBL" id="JAAIYO010000006">
    <property type="protein sequence ID" value="MBE4750940.1"/>
    <property type="molecule type" value="Genomic_DNA"/>
</dbReference>
<dbReference type="RefSeq" id="WP_193428166.1">
    <property type="nucleotide sequence ID" value="NZ_CBCSIP010000126.1"/>
</dbReference>
<dbReference type="InterPro" id="IPR012354">
    <property type="entry name" value="Esterase_lipase"/>
</dbReference>
<dbReference type="SUPFAM" id="SSF53474">
    <property type="entry name" value="alpha/beta-Hydrolases"/>
    <property type="match status" value="1"/>
</dbReference>
<evidence type="ECO:0000313" key="3">
    <source>
        <dbReference type="EMBL" id="MBE4750940.1"/>
    </source>
</evidence>
<evidence type="ECO:0000313" key="4">
    <source>
        <dbReference type="Proteomes" id="UP001516472"/>
    </source>
</evidence>
<evidence type="ECO:0000259" key="2">
    <source>
        <dbReference type="Pfam" id="PF12146"/>
    </source>
</evidence>
<dbReference type="PRINTS" id="PR00111">
    <property type="entry name" value="ABHYDROLASE"/>
</dbReference>
<dbReference type="InterPro" id="IPR022742">
    <property type="entry name" value="Hydrolase_4"/>
</dbReference>
<feature type="domain" description="Serine aminopeptidase S33" evidence="2">
    <location>
        <begin position="17"/>
        <end position="237"/>
    </location>
</feature>